<dbReference type="GO" id="GO:0008233">
    <property type="term" value="F:peptidase activity"/>
    <property type="evidence" value="ECO:0007669"/>
    <property type="project" value="UniProtKB-KW"/>
</dbReference>
<evidence type="ECO:0000259" key="2">
    <source>
        <dbReference type="Pfam" id="PF05193"/>
    </source>
</evidence>
<dbReference type="InterPro" id="IPR007863">
    <property type="entry name" value="Peptidase_M16_C"/>
</dbReference>
<dbReference type="InterPro" id="IPR011765">
    <property type="entry name" value="Pept_M16_N"/>
</dbReference>
<dbReference type="EC" id="3.4.24.-" evidence="3"/>
<keyword evidence="3" id="KW-0645">Protease</keyword>
<protein>
    <submittedName>
        <fullName evidence="3">Putative zinc protease</fullName>
        <ecNumber evidence="3">3.4.24.-</ecNumber>
    </submittedName>
</protein>
<dbReference type="Pfam" id="PF00675">
    <property type="entry name" value="Peptidase_M16"/>
    <property type="match status" value="1"/>
</dbReference>
<reference evidence="3" key="1">
    <citation type="submission" date="2019-03" db="EMBL/GenBank/DDBJ databases">
        <title>Single cell metagenomics reveals metabolic interactions within the superorganism composed of flagellate Streblomastix strix and complex community of Bacteroidetes bacteria on its surface.</title>
        <authorList>
            <person name="Treitli S.C."/>
            <person name="Kolisko M."/>
            <person name="Husnik F."/>
            <person name="Keeling P."/>
            <person name="Hampl V."/>
        </authorList>
    </citation>
    <scope>NUCLEOTIDE SEQUENCE</scope>
    <source>
        <strain evidence="3">STM</strain>
    </source>
</reference>
<dbReference type="SUPFAM" id="SSF63411">
    <property type="entry name" value="LuxS/MPP-like metallohydrolase"/>
    <property type="match status" value="2"/>
</dbReference>
<dbReference type="GO" id="GO:0046872">
    <property type="term" value="F:metal ion binding"/>
    <property type="evidence" value="ECO:0007669"/>
    <property type="project" value="InterPro"/>
</dbReference>
<comment type="caution">
    <text evidence="3">The sequence shown here is derived from an EMBL/GenBank/DDBJ whole genome shotgun (WGS) entry which is preliminary data.</text>
</comment>
<dbReference type="PANTHER" id="PTHR11851">
    <property type="entry name" value="METALLOPROTEASE"/>
    <property type="match status" value="1"/>
</dbReference>
<organism evidence="3">
    <name type="scientific">termite gut metagenome</name>
    <dbReference type="NCBI Taxonomy" id="433724"/>
    <lineage>
        <taxon>unclassified sequences</taxon>
        <taxon>metagenomes</taxon>
        <taxon>organismal metagenomes</taxon>
    </lineage>
</organism>
<evidence type="ECO:0000313" key="3">
    <source>
        <dbReference type="EMBL" id="KAA6350741.1"/>
    </source>
</evidence>
<dbReference type="Gene3D" id="3.30.830.10">
    <property type="entry name" value="Metalloenzyme, LuxS/M16 peptidase-like"/>
    <property type="match status" value="2"/>
</dbReference>
<feature type="domain" description="Peptidase M16 C-terminal" evidence="2">
    <location>
        <begin position="182"/>
        <end position="360"/>
    </location>
</feature>
<dbReference type="AlphaFoldDB" id="A0A5J4SZ24"/>
<dbReference type="InterPro" id="IPR011249">
    <property type="entry name" value="Metalloenz_LuxS/M16"/>
</dbReference>
<proteinExistence type="predicted"/>
<dbReference type="EMBL" id="SNRY01000023">
    <property type="protein sequence ID" value="KAA6350741.1"/>
    <property type="molecule type" value="Genomic_DNA"/>
</dbReference>
<accession>A0A5J4SZ24</accession>
<dbReference type="Pfam" id="PF05193">
    <property type="entry name" value="Peptidase_M16_C"/>
    <property type="match status" value="1"/>
</dbReference>
<gene>
    <name evidence="3" type="ORF">EZS27_001845</name>
</gene>
<sequence>MNLNRTQSPHIQTPDNIDIRLPFRTILPNGVPLDIIDQGEQEVVRFDMFFEGGRWHQTQKLQALFTNRMLREGSHKYNSTEIAEKLDYYGAWLGLSCSLEHSYVTLYTLNKYFVQTLGILESMIKESLFPKKELEIVRATNIRQFQVNLSKIDYVAQRRIMSAMYGEQHPCGIPVEIDDYNKITPDALLEFYNRYYHSANCSLFISGKVTNEIIHCIESVFGTETFGKNHSKPEVKEYSPLPTPEKQIFVAHNEREMQTAVRLGQFIITRKHPDYPKMRVLITLLGGYFGSRLMSNIREDKGYTYGISAETFFCSESGLLLISADTAPEYLQPLIKEIYFEIDRLQTELVTPQELSNVRNYMLGEMYRNYESAFSLSDAWIFIKNSGLDDNYFSHTVQAIKEIIPTEIRDLACRYLCKENIKELVVGKFS</sequence>
<name>A0A5J4SZ24_9ZZZZ</name>
<dbReference type="PANTHER" id="PTHR11851:SF224">
    <property type="entry name" value="PROCESSING PROTEASE"/>
    <property type="match status" value="1"/>
</dbReference>
<dbReference type="InterPro" id="IPR050361">
    <property type="entry name" value="MPP/UQCRC_Complex"/>
</dbReference>
<dbReference type="GO" id="GO:0006508">
    <property type="term" value="P:proteolysis"/>
    <property type="evidence" value="ECO:0007669"/>
    <property type="project" value="UniProtKB-KW"/>
</dbReference>
<feature type="domain" description="Peptidase M16 N-terminal" evidence="1">
    <location>
        <begin position="48"/>
        <end position="168"/>
    </location>
</feature>
<keyword evidence="3" id="KW-0378">Hydrolase</keyword>
<evidence type="ECO:0000259" key="1">
    <source>
        <dbReference type="Pfam" id="PF00675"/>
    </source>
</evidence>